<proteinExistence type="predicted"/>
<evidence type="ECO:0000313" key="3">
    <source>
        <dbReference type="Proteomes" id="UP001222087"/>
    </source>
</evidence>
<reference evidence="2 3" key="1">
    <citation type="submission" date="2023-02" db="EMBL/GenBank/DDBJ databases">
        <title>Genome Sequence of L. cardiaca H63T.</title>
        <authorList>
            <person name="Lopez A.E."/>
            <person name="Cianciotto N.P."/>
        </authorList>
    </citation>
    <scope>NUCLEOTIDE SEQUENCE [LARGE SCALE GENOMIC DNA]</scope>
    <source>
        <strain evidence="2 3">H63</strain>
    </source>
</reference>
<gene>
    <name evidence="2" type="ORF">PXX05_14450</name>
</gene>
<name>A0ABY8ARK2_9GAMM</name>
<accession>A0ABY8ARK2</accession>
<dbReference type="Proteomes" id="UP001222087">
    <property type="component" value="Chromosome"/>
</dbReference>
<dbReference type="RefSeq" id="WP_275088893.1">
    <property type="nucleotide sequence ID" value="NZ_CP119078.1"/>
</dbReference>
<keyword evidence="3" id="KW-1185">Reference proteome</keyword>
<organism evidence="2 3">
    <name type="scientific">Legionella cardiaca</name>
    <dbReference type="NCBI Taxonomy" id="1071983"/>
    <lineage>
        <taxon>Bacteria</taxon>
        <taxon>Pseudomonadati</taxon>
        <taxon>Pseudomonadota</taxon>
        <taxon>Gammaproteobacteria</taxon>
        <taxon>Legionellales</taxon>
        <taxon>Legionellaceae</taxon>
        <taxon>Legionella</taxon>
    </lineage>
</organism>
<feature type="domain" description="PRC-barrel" evidence="1">
    <location>
        <begin position="7"/>
        <end position="70"/>
    </location>
</feature>
<dbReference type="Gene3D" id="2.30.30.240">
    <property type="entry name" value="PRC-barrel domain"/>
    <property type="match status" value="1"/>
</dbReference>
<dbReference type="EMBL" id="CP119078">
    <property type="protein sequence ID" value="WED43079.1"/>
    <property type="molecule type" value="Genomic_DNA"/>
</dbReference>
<sequence length="118" mass="13316">MSRQIVNAEDVIGVEVRNRQGDNLGTIEALMLDKYEGFVSYVVLSFGGFLGMGDKLFAMPWSIFNYDDKAECFVIGVDKETLKNSPGFDKDHWPDMSNPTWGAAIHKYYGALPHRARH</sequence>
<evidence type="ECO:0000313" key="2">
    <source>
        <dbReference type="EMBL" id="WED43079.1"/>
    </source>
</evidence>
<dbReference type="PANTHER" id="PTHR36505:SF1">
    <property type="entry name" value="BLR1072 PROTEIN"/>
    <property type="match status" value="1"/>
</dbReference>
<dbReference type="InterPro" id="IPR011033">
    <property type="entry name" value="PRC_barrel-like_sf"/>
</dbReference>
<protein>
    <submittedName>
        <fullName evidence="2">PRC-barrel domain-containing protein</fullName>
    </submittedName>
</protein>
<dbReference type="Pfam" id="PF05239">
    <property type="entry name" value="PRC"/>
    <property type="match status" value="1"/>
</dbReference>
<dbReference type="PANTHER" id="PTHR36505">
    <property type="entry name" value="BLR1072 PROTEIN"/>
    <property type="match status" value="1"/>
</dbReference>
<dbReference type="SUPFAM" id="SSF50346">
    <property type="entry name" value="PRC-barrel domain"/>
    <property type="match status" value="1"/>
</dbReference>
<evidence type="ECO:0000259" key="1">
    <source>
        <dbReference type="Pfam" id="PF05239"/>
    </source>
</evidence>
<dbReference type="InterPro" id="IPR027275">
    <property type="entry name" value="PRC-brl_dom"/>
</dbReference>